<dbReference type="InterPro" id="IPR000073">
    <property type="entry name" value="AB_hydrolase_1"/>
</dbReference>
<dbReference type="GeneID" id="104726397"/>
<feature type="domain" description="AB hydrolase-1" evidence="1">
    <location>
        <begin position="18"/>
        <end position="264"/>
    </location>
</feature>
<organism evidence="2 3">
    <name type="scientific">Camelina sativa</name>
    <name type="common">False flax</name>
    <name type="synonym">Myagrum sativum</name>
    <dbReference type="NCBI Taxonomy" id="90675"/>
    <lineage>
        <taxon>Eukaryota</taxon>
        <taxon>Viridiplantae</taxon>
        <taxon>Streptophyta</taxon>
        <taxon>Embryophyta</taxon>
        <taxon>Tracheophyta</taxon>
        <taxon>Spermatophyta</taxon>
        <taxon>Magnoliopsida</taxon>
        <taxon>eudicotyledons</taxon>
        <taxon>Gunneridae</taxon>
        <taxon>Pentapetalae</taxon>
        <taxon>rosids</taxon>
        <taxon>malvids</taxon>
        <taxon>Brassicales</taxon>
        <taxon>Brassicaceae</taxon>
        <taxon>Camelineae</taxon>
        <taxon>Camelina</taxon>
    </lineage>
</organism>
<evidence type="ECO:0000313" key="3">
    <source>
        <dbReference type="RefSeq" id="XP_010443550.1"/>
    </source>
</evidence>
<dbReference type="Gene3D" id="3.40.50.1820">
    <property type="entry name" value="alpha/beta hydrolase"/>
    <property type="match status" value="1"/>
</dbReference>
<name>A0ABM0UN13_CAMSA</name>
<gene>
    <name evidence="3" type="primary">LOC104726397</name>
</gene>
<evidence type="ECO:0000259" key="1">
    <source>
        <dbReference type="Pfam" id="PF12697"/>
    </source>
</evidence>
<reference evidence="2" key="1">
    <citation type="journal article" date="2014" name="Nat. Commun.">
        <title>The emerging biofuel crop Camelina sativa retains a highly undifferentiated hexaploid genome structure.</title>
        <authorList>
            <person name="Kagale S."/>
            <person name="Koh C."/>
            <person name="Nixon J."/>
            <person name="Bollina V."/>
            <person name="Clarke W.E."/>
            <person name="Tuteja R."/>
            <person name="Spillane C."/>
            <person name="Robinson S.J."/>
            <person name="Links M.G."/>
            <person name="Clarke C."/>
            <person name="Higgins E.E."/>
            <person name="Huebert T."/>
            <person name="Sharpe A.G."/>
            <person name="Parkin I.A."/>
        </authorList>
    </citation>
    <scope>NUCLEOTIDE SEQUENCE [LARGE SCALE GENOMIC DNA]</scope>
    <source>
        <strain evidence="2">cv. DH55</strain>
    </source>
</reference>
<dbReference type="Pfam" id="PF12697">
    <property type="entry name" value="Abhydrolase_6"/>
    <property type="match status" value="1"/>
</dbReference>
<dbReference type="InterPro" id="IPR029058">
    <property type="entry name" value="AB_hydrolase_fold"/>
</dbReference>
<dbReference type="RefSeq" id="XP_010443550.1">
    <property type="nucleotide sequence ID" value="XM_010445248.2"/>
</dbReference>
<dbReference type="InterPro" id="IPR045889">
    <property type="entry name" value="MES/HNL"/>
</dbReference>
<dbReference type="PANTHER" id="PTHR10992:SF1029">
    <property type="entry name" value="METHYLESTERASE 18"/>
    <property type="match status" value="1"/>
</dbReference>
<accession>A0ABM0UN13</accession>
<proteinExistence type="predicted"/>
<protein>
    <submittedName>
        <fullName evidence="3">Methylesterase 18-like</fullName>
    </submittedName>
</protein>
<sequence>MYEKQNNKIKMSEHEHHFVFVHGAGHGGWCWYKLANSLRENGHKATCIDLKGAGINQTDPNTVTSLDEYDEPLYAFLSQLPIDQKVILVSHSVGGGSMTAAMCLFPSKVSLAVYVAAAMVKPGALIPDSLKNVMKICSGLIEKEAEKIWDFTFGNGPQNIPTSIMMKPEYVRDKFYNESPMEDYTLATTLLRPAPVMAFVGIMGIPEAPETEKIPRVYVKTGKDHLFQPHLQDLMLALWPPSQTFLLQESDHSAFFSQPQELNQFLLQAASSLSS</sequence>
<keyword evidence="2" id="KW-1185">Reference proteome</keyword>
<dbReference type="Proteomes" id="UP000694864">
    <property type="component" value="Chromosome 11"/>
</dbReference>
<reference evidence="3" key="2">
    <citation type="submission" date="2025-08" db="UniProtKB">
        <authorList>
            <consortium name="RefSeq"/>
        </authorList>
    </citation>
    <scope>IDENTIFICATION</scope>
    <source>
        <tissue evidence="3">Leaf</tissue>
    </source>
</reference>
<dbReference type="PANTHER" id="PTHR10992">
    <property type="entry name" value="METHYLESTERASE FAMILY MEMBER"/>
    <property type="match status" value="1"/>
</dbReference>
<evidence type="ECO:0000313" key="2">
    <source>
        <dbReference type="Proteomes" id="UP000694864"/>
    </source>
</evidence>
<dbReference type="SUPFAM" id="SSF53474">
    <property type="entry name" value="alpha/beta-Hydrolases"/>
    <property type="match status" value="1"/>
</dbReference>